<dbReference type="RefSeq" id="WP_093049996.1">
    <property type="nucleotide sequence ID" value="NZ_FOGT01000005.1"/>
</dbReference>
<sequence>MGRLKKAIIFIFLLVSFMLTACGQANNNASNENSSPGNEEGGAETVEKDGLTFTAETEEKNETLIIRLILENTSDDSKVVEFSSGHQFDIVIRDEEGTKFYNFAEGKMFTQAIIKEELSPGDSLTFEDEWNYSHLTFESLKIGAKLNIYQIDGQPMDEQPYQLVIPYENNQ</sequence>
<evidence type="ECO:0000313" key="3">
    <source>
        <dbReference type="EMBL" id="SER94057.1"/>
    </source>
</evidence>
<dbReference type="Pfam" id="PF12690">
    <property type="entry name" value="BsuPI"/>
    <property type="match status" value="1"/>
</dbReference>
<proteinExistence type="predicted"/>
<dbReference type="EMBL" id="FOGT01000005">
    <property type="protein sequence ID" value="SER94057.1"/>
    <property type="molecule type" value="Genomic_DNA"/>
</dbReference>
<dbReference type="Gene3D" id="2.60.40.2360">
    <property type="entry name" value="Intracellular proteinase inhibitor BsuPI"/>
    <property type="match status" value="1"/>
</dbReference>
<dbReference type="InterPro" id="IPR020481">
    <property type="entry name" value="Intracell_prot_inh_BsuPI"/>
</dbReference>
<feature type="signal peptide" evidence="1">
    <location>
        <begin position="1"/>
        <end position="21"/>
    </location>
</feature>
<reference evidence="4" key="1">
    <citation type="submission" date="2016-10" db="EMBL/GenBank/DDBJ databases">
        <authorList>
            <person name="Varghese N."/>
            <person name="Submissions S."/>
        </authorList>
    </citation>
    <scope>NUCLEOTIDE SEQUENCE [LARGE SCALE GENOMIC DNA]</scope>
    <source>
        <strain evidence="4">S9</strain>
    </source>
</reference>
<accession>A0A1H9TAJ0</accession>
<dbReference type="Proteomes" id="UP000198571">
    <property type="component" value="Unassembled WGS sequence"/>
</dbReference>
<name>A0A1H9TAJ0_9BACI</name>
<keyword evidence="4" id="KW-1185">Reference proteome</keyword>
<gene>
    <name evidence="3" type="ORF">SAMN05518684_105208</name>
</gene>
<evidence type="ECO:0000256" key="1">
    <source>
        <dbReference type="SAM" id="SignalP"/>
    </source>
</evidence>
<protein>
    <submittedName>
        <fullName evidence="3">Intracellular proteinase inhibitor</fullName>
    </submittedName>
</protein>
<evidence type="ECO:0000313" key="4">
    <source>
        <dbReference type="Proteomes" id="UP000198571"/>
    </source>
</evidence>
<feature type="domain" description="Intracellular proteinase inhibitor BsuPI" evidence="2">
    <location>
        <begin position="51"/>
        <end position="132"/>
    </location>
</feature>
<dbReference type="InterPro" id="IPR038144">
    <property type="entry name" value="IPI"/>
</dbReference>
<keyword evidence="1" id="KW-0732">Signal</keyword>
<dbReference type="OrthoDB" id="1357684at2"/>
<feature type="chain" id="PRO_5038577466" evidence="1">
    <location>
        <begin position="22"/>
        <end position="171"/>
    </location>
</feature>
<dbReference type="AlphaFoldDB" id="A0A1H9TAJ0"/>
<dbReference type="PROSITE" id="PS51257">
    <property type="entry name" value="PROKAR_LIPOPROTEIN"/>
    <property type="match status" value="1"/>
</dbReference>
<organism evidence="3 4">
    <name type="scientific">Salipaludibacillus aurantiacus</name>
    <dbReference type="NCBI Taxonomy" id="1601833"/>
    <lineage>
        <taxon>Bacteria</taxon>
        <taxon>Bacillati</taxon>
        <taxon>Bacillota</taxon>
        <taxon>Bacilli</taxon>
        <taxon>Bacillales</taxon>
        <taxon>Bacillaceae</taxon>
    </lineage>
</organism>
<evidence type="ECO:0000259" key="2">
    <source>
        <dbReference type="Pfam" id="PF12690"/>
    </source>
</evidence>